<dbReference type="PANTHER" id="PTHR10963">
    <property type="entry name" value="GLYCOSYL HYDROLASE-RELATED"/>
    <property type="match status" value="1"/>
</dbReference>
<keyword evidence="3" id="KW-0472">Membrane</keyword>
<evidence type="ECO:0000256" key="3">
    <source>
        <dbReference type="SAM" id="Phobius"/>
    </source>
</evidence>
<dbReference type="AlphaFoldDB" id="A0AAV5ADX8"/>
<evidence type="ECO:0000256" key="1">
    <source>
        <dbReference type="ARBA" id="ARBA00006865"/>
    </source>
</evidence>
<gene>
    <name evidence="5" type="ORF">Clacol_005939</name>
</gene>
<protein>
    <recommendedName>
        <fullName evidence="4">GH16 domain-containing protein</fullName>
    </recommendedName>
</protein>
<dbReference type="InterPro" id="IPR013320">
    <property type="entry name" value="ConA-like_dom_sf"/>
</dbReference>
<dbReference type="GO" id="GO:0004553">
    <property type="term" value="F:hydrolase activity, hydrolyzing O-glycosyl compounds"/>
    <property type="evidence" value="ECO:0007669"/>
    <property type="project" value="InterPro"/>
</dbReference>
<feature type="compositionally biased region" description="Polar residues" evidence="2">
    <location>
        <begin position="242"/>
        <end position="259"/>
    </location>
</feature>
<name>A0AAV5ADX8_9AGAM</name>
<reference evidence="5" key="1">
    <citation type="submission" date="2021-10" db="EMBL/GenBank/DDBJ databases">
        <title>De novo Genome Assembly of Clathrus columnatus (Basidiomycota, Fungi) Using Illumina and Nanopore Sequence Data.</title>
        <authorList>
            <person name="Ogiso-Tanaka E."/>
            <person name="Itagaki H."/>
            <person name="Hosoya T."/>
            <person name="Hosaka K."/>
        </authorList>
    </citation>
    <scope>NUCLEOTIDE SEQUENCE</scope>
    <source>
        <strain evidence="5">MO-923</strain>
    </source>
</reference>
<evidence type="ECO:0000313" key="5">
    <source>
        <dbReference type="EMBL" id="GJJ11703.1"/>
    </source>
</evidence>
<evidence type="ECO:0000313" key="6">
    <source>
        <dbReference type="Proteomes" id="UP001050691"/>
    </source>
</evidence>
<feature type="compositionally biased region" description="Low complexity" evidence="2">
    <location>
        <begin position="194"/>
        <end position="207"/>
    </location>
</feature>
<dbReference type="EMBL" id="BPWL01000006">
    <property type="protein sequence ID" value="GJJ11703.1"/>
    <property type="molecule type" value="Genomic_DNA"/>
</dbReference>
<feature type="region of interest" description="Disordered" evidence="2">
    <location>
        <begin position="1"/>
        <end position="58"/>
    </location>
</feature>
<feature type="compositionally biased region" description="Polar residues" evidence="2">
    <location>
        <begin position="144"/>
        <end position="177"/>
    </location>
</feature>
<keyword evidence="3" id="KW-0812">Transmembrane</keyword>
<sequence>MSHQQEEGDPVLPPSPSFNTHTLEIPTPPEPNIYTLEVPTISEPPPPRSPAPRHRASVTSWPASYEVVEVGARSRSPPITVKHESSRDSLASLSRIISHAASLSATSNPFTTPPPTPGTSVKSFASSAHSQVFIPPVSVVIGSSEPQSTVPSTSATSISLPRAISSPTLASGSGTSLHQRRARRERSFKINSATRSLSTSTSNVNLTPPASPPATSERNVNRDSFASPPIFPPGISIITSGASTPSTRPGSSKHVSSWRLPSTLNDDQGLTFDLSGVNETLKGLKALEKDITPSDSSISLSDGYFPMEKDHDIPIRPSALLRGTIDKPWLHRRDWRVGASWWITFILTLLGFGAAAAVCVTMFRSVHVINSPLCMVLDENFDTLDTTNTWSRVVDMSGFQNGEFEMTTDSTNNSYVKDGVLYIVPTLTSDVIGVANVFDAFSYNVTNCTNTVDFNGCGATSNATAGRVIPPIMSGRLTTQFSHSLTDWIWPTLWMLPVNDTYGPWPASGQNFIRSSLNWGPTVTLNREFKTIGFWSDRRTSYAKGFHTYTLEWTSDYVRVYVDKRTDRSMEIAFNTPFFSRGDFPDQITNGSATVPLANPWQGRGDSAPFDQRMQSPFSPKTDL</sequence>
<dbReference type="PANTHER" id="PTHR10963:SF55">
    <property type="entry name" value="GLYCOSIDE HYDROLASE FAMILY 16 PROTEIN"/>
    <property type="match status" value="1"/>
</dbReference>
<dbReference type="Proteomes" id="UP001050691">
    <property type="component" value="Unassembled WGS sequence"/>
</dbReference>
<keyword evidence="3" id="KW-1133">Transmembrane helix</keyword>
<comment type="caution">
    <text evidence="5">The sequence shown here is derived from an EMBL/GenBank/DDBJ whole genome shotgun (WGS) entry which is preliminary data.</text>
</comment>
<comment type="similarity">
    <text evidence="1">Belongs to the glycosyl hydrolase 16 family.</text>
</comment>
<dbReference type="Gene3D" id="2.60.120.200">
    <property type="match status" value="1"/>
</dbReference>
<feature type="compositionally biased region" description="Polar residues" evidence="2">
    <location>
        <begin position="613"/>
        <end position="624"/>
    </location>
</feature>
<accession>A0AAV5ADX8</accession>
<dbReference type="InterPro" id="IPR050546">
    <property type="entry name" value="Glycosyl_Hydrlase_16"/>
</dbReference>
<proteinExistence type="inferred from homology"/>
<feature type="compositionally biased region" description="Low complexity" evidence="2">
    <location>
        <begin position="224"/>
        <end position="241"/>
    </location>
</feature>
<dbReference type="GO" id="GO:0005975">
    <property type="term" value="P:carbohydrate metabolic process"/>
    <property type="evidence" value="ECO:0007669"/>
    <property type="project" value="InterPro"/>
</dbReference>
<dbReference type="SUPFAM" id="SSF49899">
    <property type="entry name" value="Concanavalin A-like lectins/glucanases"/>
    <property type="match status" value="1"/>
</dbReference>
<feature type="region of interest" description="Disordered" evidence="2">
    <location>
        <begin position="591"/>
        <end position="624"/>
    </location>
</feature>
<organism evidence="5 6">
    <name type="scientific">Clathrus columnatus</name>
    <dbReference type="NCBI Taxonomy" id="1419009"/>
    <lineage>
        <taxon>Eukaryota</taxon>
        <taxon>Fungi</taxon>
        <taxon>Dikarya</taxon>
        <taxon>Basidiomycota</taxon>
        <taxon>Agaricomycotina</taxon>
        <taxon>Agaricomycetes</taxon>
        <taxon>Phallomycetidae</taxon>
        <taxon>Phallales</taxon>
        <taxon>Clathraceae</taxon>
        <taxon>Clathrus</taxon>
    </lineage>
</organism>
<evidence type="ECO:0000256" key="2">
    <source>
        <dbReference type="SAM" id="MobiDB-lite"/>
    </source>
</evidence>
<dbReference type="InterPro" id="IPR000757">
    <property type="entry name" value="Beta-glucanase-like"/>
</dbReference>
<dbReference type="PROSITE" id="PS51762">
    <property type="entry name" value="GH16_2"/>
    <property type="match status" value="1"/>
</dbReference>
<keyword evidence="6" id="KW-1185">Reference proteome</keyword>
<feature type="domain" description="GH16" evidence="4">
    <location>
        <begin position="339"/>
        <end position="624"/>
    </location>
</feature>
<feature type="region of interest" description="Disordered" evidence="2">
    <location>
        <begin position="142"/>
        <end position="259"/>
    </location>
</feature>
<evidence type="ECO:0000259" key="4">
    <source>
        <dbReference type="PROSITE" id="PS51762"/>
    </source>
</evidence>
<feature type="transmembrane region" description="Helical" evidence="3">
    <location>
        <begin position="341"/>
        <end position="363"/>
    </location>
</feature>